<feature type="chain" id="PRO_5003148201" evidence="1">
    <location>
        <begin position="27"/>
        <end position="188"/>
    </location>
</feature>
<proteinExistence type="predicted"/>
<name>E1JWW7_SOLFR</name>
<feature type="domain" description="PepSY" evidence="2">
    <location>
        <begin position="122"/>
        <end position="179"/>
    </location>
</feature>
<dbReference type="EMBL" id="AECZ01000012">
    <property type="protein sequence ID" value="EFL51171.1"/>
    <property type="molecule type" value="Genomic_DNA"/>
</dbReference>
<dbReference type="InterPro" id="IPR025711">
    <property type="entry name" value="PepSY"/>
</dbReference>
<dbReference type="STRING" id="596151.DesfrDRAFT_2116"/>
<dbReference type="AlphaFoldDB" id="E1JWW7"/>
<comment type="caution">
    <text evidence="3">The sequence shown here is derived from an EMBL/GenBank/DDBJ whole genome shotgun (WGS) entry which is preliminary data.</text>
</comment>
<dbReference type="eggNOG" id="ENOG5033HE2">
    <property type="taxonomic scope" value="Bacteria"/>
</dbReference>
<dbReference type="Proteomes" id="UP000006250">
    <property type="component" value="Unassembled WGS sequence"/>
</dbReference>
<evidence type="ECO:0000259" key="2">
    <source>
        <dbReference type="Pfam" id="PF03413"/>
    </source>
</evidence>
<organism evidence="3 4">
    <name type="scientific">Solidesulfovibrio fructosivorans JJ]</name>
    <dbReference type="NCBI Taxonomy" id="596151"/>
    <lineage>
        <taxon>Bacteria</taxon>
        <taxon>Pseudomonadati</taxon>
        <taxon>Thermodesulfobacteriota</taxon>
        <taxon>Desulfovibrionia</taxon>
        <taxon>Desulfovibrionales</taxon>
        <taxon>Desulfovibrionaceae</taxon>
        <taxon>Solidesulfovibrio</taxon>
    </lineage>
</organism>
<evidence type="ECO:0000256" key="1">
    <source>
        <dbReference type="SAM" id="SignalP"/>
    </source>
</evidence>
<feature type="domain" description="PepSY" evidence="2">
    <location>
        <begin position="46"/>
        <end position="98"/>
    </location>
</feature>
<keyword evidence="1" id="KW-0732">Signal</keyword>
<reference evidence="3 4" key="1">
    <citation type="submission" date="2010-08" db="EMBL/GenBank/DDBJ databases">
        <title>The draft genome of Desulfovibrio fructosovorans JJ.</title>
        <authorList>
            <consortium name="US DOE Joint Genome Institute (JGI-PGF)"/>
            <person name="Lucas S."/>
            <person name="Copeland A."/>
            <person name="Lapidus A."/>
            <person name="Cheng J.-F."/>
            <person name="Bruce D."/>
            <person name="Goodwin L."/>
            <person name="Pitluck S."/>
            <person name="Land M.L."/>
            <person name="Hauser L."/>
            <person name="Chang Y.-J."/>
            <person name="Jeffries C."/>
            <person name="Wall J.D."/>
            <person name="Stahl D.A."/>
            <person name="Arkin A.P."/>
            <person name="Dehal P."/>
            <person name="Stolyar S.M."/>
            <person name="Hazen T.C."/>
            <person name="Woyke T.J."/>
        </authorList>
    </citation>
    <scope>NUCLEOTIDE SEQUENCE [LARGE SCALE GENOMIC DNA]</scope>
    <source>
        <strain evidence="3 4">JJ</strain>
    </source>
</reference>
<evidence type="ECO:0000313" key="4">
    <source>
        <dbReference type="Proteomes" id="UP000006250"/>
    </source>
</evidence>
<evidence type="ECO:0000313" key="3">
    <source>
        <dbReference type="EMBL" id="EFL51171.1"/>
    </source>
</evidence>
<keyword evidence="4" id="KW-1185">Reference proteome</keyword>
<dbReference type="RefSeq" id="WP_005993676.1">
    <property type="nucleotide sequence ID" value="NZ_AECZ01000012.1"/>
</dbReference>
<dbReference type="Pfam" id="PF03413">
    <property type="entry name" value="PepSY"/>
    <property type="match status" value="2"/>
</dbReference>
<protein>
    <submittedName>
        <fullName evidence="3">Propeptide PepSY amd peptidase M4</fullName>
    </submittedName>
</protein>
<sequence precursor="true">MKHFKMVSIIATALCLTGFFGGTARAEREHAKDIAAFASVKTSLIQAIGTVEQKNGGQVVKAEYHMRNRTPVYVVASLSNGKESITLVDPMSGNILGTNQEGFFSRLFDDEADEQTGIKASKLTLRAAVTMAEQQTGGKAIEAGFKDKHGKPRFEIALVKNGASQEIVIDGTSGQIIKTRLHNDEDDD</sequence>
<gene>
    <name evidence="3" type="ORF">DesfrDRAFT_2116</name>
</gene>
<dbReference type="Gene3D" id="3.10.450.40">
    <property type="match status" value="2"/>
</dbReference>
<feature type="signal peptide" evidence="1">
    <location>
        <begin position="1"/>
        <end position="26"/>
    </location>
</feature>
<accession>E1JWW7</accession>